<keyword evidence="2" id="KW-0472">Membrane</keyword>
<comment type="similarity">
    <text evidence="1">Belongs to the bacterial sugar transferase family.</text>
</comment>
<name>A0AAU7BWH9_9FLAO</name>
<feature type="domain" description="Bacterial sugar transferase" evidence="3">
    <location>
        <begin position="7"/>
        <end position="182"/>
    </location>
</feature>
<proteinExistence type="inferred from homology"/>
<keyword evidence="2" id="KW-0812">Transmembrane</keyword>
<dbReference type="InterPro" id="IPR003362">
    <property type="entry name" value="Bact_transf"/>
</dbReference>
<dbReference type="EMBL" id="CP157199">
    <property type="protein sequence ID" value="XBG62532.1"/>
    <property type="molecule type" value="Genomic_DNA"/>
</dbReference>
<sequence>MYTKVLKPILDISSAIIGFIISSPIFLVLIVILLFTNNGKPFFYQRRAGKKGRVFSIIKLKSMNDKRDKNGDLLPYHLRVTKFGSFIRKTSLDEIPQLINVIKGDMSLVGPRPLHPEYLPLYDKEQARRHDVMPGITGWAQVNGRTSISWGQKFKHDVWYVDNQSFLLDLKILFLTIFKVLQKKDIDGAINKTIAPFKNAQVE</sequence>
<dbReference type="PANTHER" id="PTHR30576">
    <property type="entry name" value="COLANIC BIOSYNTHESIS UDP-GLUCOSE LIPID CARRIER TRANSFERASE"/>
    <property type="match status" value="1"/>
</dbReference>
<evidence type="ECO:0000259" key="3">
    <source>
        <dbReference type="Pfam" id="PF02397"/>
    </source>
</evidence>
<organism evidence="4">
    <name type="scientific">Pontimicrobium sp. SW4</name>
    <dbReference type="NCBI Taxonomy" id="3153519"/>
    <lineage>
        <taxon>Bacteria</taxon>
        <taxon>Pseudomonadati</taxon>
        <taxon>Bacteroidota</taxon>
        <taxon>Flavobacteriia</taxon>
        <taxon>Flavobacteriales</taxon>
        <taxon>Flavobacteriaceae</taxon>
        <taxon>Pontimicrobium</taxon>
    </lineage>
</organism>
<keyword evidence="4" id="KW-0808">Transferase</keyword>
<reference evidence="4" key="1">
    <citation type="submission" date="2024-05" db="EMBL/GenBank/DDBJ databases">
        <title>Pontimicrobium maritimus sp. nov., isolated form sea water.</title>
        <authorList>
            <person name="Muhammad N."/>
            <person name="Vuong T.Q."/>
            <person name="Han H.L."/>
            <person name="Kim S.-G."/>
        </authorList>
    </citation>
    <scope>NUCLEOTIDE SEQUENCE</scope>
    <source>
        <strain evidence="4">SW4</strain>
    </source>
</reference>
<evidence type="ECO:0000256" key="1">
    <source>
        <dbReference type="ARBA" id="ARBA00006464"/>
    </source>
</evidence>
<dbReference type="GO" id="GO:0016780">
    <property type="term" value="F:phosphotransferase activity, for other substituted phosphate groups"/>
    <property type="evidence" value="ECO:0007669"/>
    <property type="project" value="TreeGrafter"/>
</dbReference>
<gene>
    <name evidence="4" type="ORF">ABGB03_06400</name>
</gene>
<accession>A0AAU7BWH9</accession>
<dbReference type="Pfam" id="PF02397">
    <property type="entry name" value="Bac_transf"/>
    <property type="match status" value="1"/>
</dbReference>
<keyword evidence="2" id="KW-1133">Transmembrane helix</keyword>
<dbReference type="RefSeq" id="WP_347925819.1">
    <property type="nucleotide sequence ID" value="NZ_CP157199.1"/>
</dbReference>
<dbReference type="AlphaFoldDB" id="A0AAU7BWH9"/>
<feature type="transmembrane region" description="Helical" evidence="2">
    <location>
        <begin position="12"/>
        <end position="36"/>
    </location>
</feature>
<dbReference type="PANTHER" id="PTHR30576:SF8">
    <property type="entry name" value="UNDECAPRENYL-PHOSPHATE GALACTOSE PHOSPHOTRANSFERASE"/>
    <property type="match status" value="1"/>
</dbReference>
<evidence type="ECO:0000256" key="2">
    <source>
        <dbReference type="SAM" id="Phobius"/>
    </source>
</evidence>
<protein>
    <submittedName>
        <fullName evidence="4">Sugar transferase</fullName>
        <ecNumber evidence="4">2.7.8.-</ecNumber>
    </submittedName>
</protein>
<dbReference type="EC" id="2.7.8.-" evidence="4"/>
<evidence type="ECO:0000313" key="4">
    <source>
        <dbReference type="EMBL" id="XBG62532.1"/>
    </source>
</evidence>